<gene>
    <name evidence="1" type="ORF">CHARACLAT_028732</name>
</gene>
<proteinExistence type="predicted"/>
<dbReference type="Proteomes" id="UP001352852">
    <property type="component" value="Unassembled WGS sequence"/>
</dbReference>
<keyword evidence="2" id="KW-1185">Reference proteome</keyword>
<evidence type="ECO:0000313" key="1">
    <source>
        <dbReference type="EMBL" id="MED6265760.1"/>
    </source>
</evidence>
<sequence>MDFTAEFFRFRYESCELRVSGQQTDEENLLRQPHSPCEATAPPRVTDRRGTDYFRGTEFRISSVINAGLESSHCNLPCSNVHAYMDDTSQVTYSSRSFYDTSCFKFT</sequence>
<evidence type="ECO:0000313" key="2">
    <source>
        <dbReference type="Proteomes" id="UP001352852"/>
    </source>
</evidence>
<dbReference type="EMBL" id="JAHUTJ010003892">
    <property type="protein sequence ID" value="MED6265760.1"/>
    <property type="molecule type" value="Genomic_DNA"/>
</dbReference>
<comment type="caution">
    <text evidence="1">The sequence shown here is derived from an EMBL/GenBank/DDBJ whole genome shotgun (WGS) entry which is preliminary data.</text>
</comment>
<organism evidence="1 2">
    <name type="scientific">Characodon lateralis</name>
    <dbReference type="NCBI Taxonomy" id="208331"/>
    <lineage>
        <taxon>Eukaryota</taxon>
        <taxon>Metazoa</taxon>
        <taxon>Chordata</taxon>
        <taxon>Craniata</taxon>
        <taxon>Vertebrata</taxon>
        <taxon>Euteleostomi</taxon>
        <taxon>Actinopterygii</taxon>
        <taxon>Neopterygii</taxon>
        <taxon>Teleostei</taxon>
        <taxon>Neoteleostei</taxon>
        <taxon>Acanthomorphata</taxon>
        <taxon>Ovalentaria</taxon>
        <taxon>Atherinomorphae</taxon>
        <taxon>Cyprinodontiformes</taxon>
        <taxon>Goodeidae</taxon>
        <taxon>Characodon</taxon>
    </lineage>
</organism>
<protein>
    <submittedName>
        <fullName evidence="1">Uncharacterized protein</fullName>
    </submittedName>
</protein>
<name>A0ABU7CU82_9TELE</name>
<reference evidence="1 2" key="1">
    <citation type="submission" date="2021-06" db="EMBL/GenBank/DDBJ databases">
        <authorList>
            <person name="Palmer J.M."/>
        </authorList>
    </citation>
    <scope>NUCLEOTIDE SEQUENCE [LARGE SCALE GENOMIC DNA]</scope>
    <source>
        <strain evidence="1 2">CL_MEX2019</strain>
        <tissue evidence="1">Muscle</tissue>
    </source>
</reference>
<accession>A0ABU7CU82</accession>